<evidence type="ECO:0000256" key="4">
    <source>
        <dbReference type="ARBA" id="ARBA00022723"/>
    </source>
</evidence>
<keyword evidence="9" id="KW-1185">Reference proteome</keyword>
<evidence type="ECO:0000256" key="3">
    <source>
        <dbReference type="ARBA" id="ARBA00022617"/>
    </source>
</evidence>
<comment type="similarity">
    <text evidence="2">Belongs to the cytochrome P450 family.</text>
</comment>
<organism evidence="8 9">
    <name type="scientific">Marasmiellus scandens</name>
    <dbReference type="NCBI Taxonomy" id="2682957"/>
    <lineage>
        <taxon>Eukaryota</taxon>
        <taxon>Fungi</taxon>
        <taxon>Dikarya</taxon>
        <taxon>Basidiomycota</taxon>
        <taxon>Agaricomycotina</taxon>
        <taxon>Agaricomycetes</taxon>
        <taxon>Agaricomycetidae</taxon>
        <taxon>Agaricales</taxon>
        <taxon>Marasmiineae</taxon>
        <taxon>Omphalotaceae</taxon>
        <taxon>Marasmiellus</taxon>
    </lineage>
</organism>
<dbReference type="InterPro" id="IPR036396">
    <property type="entry name" value="Cyt_P450_sf"/>
</dbReference>
<keyword evidence="5" id="KW-0560">Oxidoreductase</keyword>
<keyword evidence="3" id="KW-0349">Heme</keyword>
<accession>A0ABR1K6I0</accession>
<keyword evidence="4" id="KW-0479">Metal-binding</keyword>
<sequence>MLNGLCGWEWNFAHMRYSDYWRIHRKTFHQYFQPRFLSRFNPVQRKAVLELLDNLMISHDKHGSTIGFEGHLRNYAGSIILHVTYGIKTQQDCDYYVDLVERAIESIVHSGNFGDFLVDYLPLLKWVPSWFPGAAFKRKAKNWSKSVKELRDVPWKKLEVSIASDTAIPCFVTENLRNSYTDGGDQNKIQEVIKNCAGVSYLAAADTMSYT</sequence>
<proteinExistence type="inferred from homology"/>
<gene>
    <name evidence="8" type="ORF">VKT23_000057</name>
</gene>
<dbReference type="Gene3D" id="1.10.630.10">
    <property type="entry name" value="Cytochrome P450"/>
    <property type="match status" value="1"/>
</dbReference>
<evidence type="ECO:0000256" key="5">
    <source>
        <dbReference type="ARBA" id="ARBA00023002"/>
    </source>
</evidence>
<evidence type="ECO:0000313" key="9">
    <source>
        <dbReference type="Proteomes" id="UP001498398"/>
    </source>
</evidence>
<evidence type="ECO:0000256" key="6">
    <source>
        <dbReference type="ARBA" id="ARBA00023004"/>
    </source>
</evidence>
<evidence type="ECO:0000256" key="1">
    <source>
        <dbReference type="ARBA" id="ARBA00001971"/>
    </source>
</evidence>
<dbReference type="SUPFAM" id="SSF48264">
    <property type="entry name" value="Cytochrome P450"/>
    <property type="match status" value="1"/>
</dbReference>
<dbReference type="InterPro" id="IPR050364">
    <property type="entry name" value="Cytochrome_P450_fung"/>
</dbReference>
<dbReference type="PANTHER" id="PTHR46300">
    <property type="entry name" value="P450, PUTATIVE (EUROFUNG)-RELATED-RELATED"/>
    <property type="match status" value="1"/>
</dbReference>
<evidence type="ECO:0000256" key="7">
    <source>
        <dbReference type="ARBA" id="ARBA00023033"/>
    </source>
</evidence>
<evidence type="ECO:0000256" key="2">
    <source>
        <dbReference type="ARBA" id="ARBA00010617"/>
    </source>
</evidence>
<dbReference type="PANTHER" id="PTHR46300:SF7">
    <property type="entry name" value="P450, PUTATIVE (EUROFUNG)-RELATED"/>
    <property type="match status" value="1"/>
</dbReference>
<keyword evidence="6" id="KW-0408">Iron</keyword>
<keyword evidence="7" id="KW-0503">Monooxygenase</keyword>
<reference evidence="8 9" key="1">
    <citation type="submission" date="2024-01" db="EMBL/GenBank/DDBJ databases">
        <title>A draft genome for the cacao thread blight pathogen Marasmiellus scandens.</title>
        <authorList>
            <person name="Baruah I.K."/>
            <person name="Leung J."/>
            <person name="Bukari Y."/>
            <person name="Amoako-Attah I."/>
            <person name="Meinhardt L.W."/>
            <person name="Bailey B.A."/>
            <person name="Cohen S.P."/>
        </authorList>
    </citation>
    <scope>NUCLEOTIDE SEQUENCE [LARGE SCALE GENOMIC DNA]</scope>
    <source>
        <strain evidence="8 9">GH-19</strain>
    </source>
</reference>
<protein>
    <submittedName>
        <fullName evidence="8">Uncharacterized protein</fullName>
    </submittedName>
</protein>
<evidence type="ECO:0000313" key="8">
    <source>
        <dbReference type="EMBL" id="KAK7471950.1"/>
    </source>
</evidence>
<comment type="caution">
    <text evidence="8">The sequence shown here is derived from an EMBL/GenBank/DDBJ whole genome shotgun (WGS) entry which is preliminary data.</text>
</comment>
<name>A0ABR1K6I0_9AGAR</name>
<comment type="cofactor">
    <cofactor evidence="1">
        <name>heme</name>
        <dbReference type="ChEBI" id="CHEBI:30413"/>
    </cofactor>
</comment>
<dbReference type="EMBL" id="JBANRG010000001">
    <property type="protein sequence ID" value="KAK7471950.1"/>
    <property type="molecule type" value="Genomic_DNA"/>
</dbReference>
<dbReference type="Proteomes" id="UP001498398">
    <property type="component" value="Unassembled WGS sequence"/>
</dbReference>